<accession>A0A1Y2H5G8</accession>
<dbReference type="Proteomes" id="UP000193411">
    <property type="component" value="Unassembled WGS sequence"/>
</dbReference>
<name>A0A1Y2H5G8_9FUNG</name>
<proteinExistence type="predicted"/>
<feature type="region of interest" description="Disordered" evidence="1">
    <location>
        <begin position="1"/>
        <end position="62"/>
    </location>
</feature>
<gene>
    <name evidence="2" type="ORF">BCR44DRAFT_1038582</name>
</gene>
<comment type="caution">
    <text evidence="2">The sequence shown here is derived from an EMBL/GenBank/DDBJ whole genome shotgun (WGS) entry which is preliminary data.</text>
</comment>
<reference evidence="2 3" key="1">
    <citation type="submission" date="2016-07" db="EMBL/GenBank/DDBJ databases">
        <title>Pervasive Adenine N6-methylation of Active Genes in Fungi.</title>
        <authorList>
            <consortium name="DOE Joint Genome Institute"/>
            <person name="Mondo S.J."/>
            <person name="Dannebaum R.O."/>
            <person name="Kuo R.C."/>
            <person name="Labutti K."/>
            <person name="Haridas S."/>
            <person name="Kuo A."/>
            <person name="Salamov A."/>
            <person name="Ahrendt S.R."/>
            <person name="Lipzen A."/>
            <person name="Sullivan W."/>
            <person name="Andreopoulos W.B."/>
            <person name="Clum A."/>
            <person name="Lindquist E."/>
            <person name="Daum C."/>
            <person name="Ramamoorthy G.K."/>
            <person name="Gryganskyi A."/>
            <person name="Culley D."/>
            <person name="Magnuson J.K."/>
            <person name="James T.Y."/>
            <person name="O'Malley M.A."/>
            <person name="Stajich J.E."/>
            <person name="Spatafora J.W."/>
            <person name="Visel A."/>
            <person name="Grigoriev I.V."/>
        </authorList>
    </citation>
    <scope>NUCLEOTIDE SEQUENCE [LARGE SCALE GENOMIC DNA]</scope>
    <source>
        <strain evidence="2 3">PL171</strain>
    </source>
</reference>
<feature type="compositionally biased region" description="Basic and acidic residues" evidence="1">
    <location>
        <begin position="43"/>
        <end position="56"/>
    </location>
</feature>
<dbReference type="AlphaFoldDB" id="A0A1Y2H5G8"/>
<feature type="compositionally biased region" description="Polar residues" evidence="1">
    <location>
        <begin position="1"/>
        <end position="16"/>
    </location>
</feature>
<evidence type="ECO:0000313" key="3">
    <source>
        <dbReference type="Proteomes" id="UP000193411"/>
    </source>
</evidence>
<organism evidence="2 3">
    <name type="scientific">Catenaria anguillulae PL171</name>
    <dbReference type="NCBI Taxonomy" id="765915"/>
    <lineage>
        <taxon>Eukaryota</taxon>
        <taxon>Fungi</taxon>
        <taxon>Fungi incertae sedis</taxon>
        <taxon>Blastocladiomycota</taxon>
        <taxon>Blastocladiomycetes</taxon>
        <taxon>Blastocladiales</taxon>
        <taxon>Catenariaceae</taxon>
        <taxon>Catenaria</taxon>
    </lineage>
</organism>
<protein>
    <submittedName>
        <fullName evidence="2">Uncharacterized protein</fullName>
    </submittedName>
</protein>
<sequence>MLLNQRQNENDTSSANPHCPCAMNRNESGGPIQQMKPKANPQVEHKESAPTCEHHKAPPTPSYRRLHDIVATDDLQWPKFGLQWPPCGHLRTASRRSESSI</sequence>
<keyword evidence="3" id="KW-1185">Reference proteome</keyword>
<evidence type="ECO:0000256" key="1">
    <source>
        <dbReference type="SAM" id="MobiDB-lite"/>
    </source>
</evidence>
<dbReference type="EMBL" id="MCFL01000124">
    <property type="protein sequence ID" value="ORZ29827.1"/>
    <property type="molecule type" value="Genomic_DNA"/>
</dbReference>
<evidence type="ECO:0000313" key="2">
    <source>
        <dbReference type="EMBL" id="ORZ29827.1"/>
    </source>
</evidence>